<dbReference type="PANTHER" id="PTHR21666:SF270">
    <property type="entry name" value="MUREIN HYDROLASE ACTIVATOR ENVC"/>
    <property type="match status" value="1"/>
</dbReference>
<dbReference type="SUPFAM" id="SSF51261">
    <property type="entry name" value="Duplicated hybrid motif"/>
    <property type="match status" value="1"/>
</dbReference>
<reference evidence="2 3" key="1">
    <citation type="submission" date="2016-11" db="EMBL/GenBank/DDBJ databases">
        <authorList>
            <person name="Jaros S."/>
            <person name="Januszkiewicz K."/>
            <person name="Wedrychowicz H."/>
        </authorList>
    </citation>
    <scope>NUCLEOTIDE SEQUENCE [LARGE SCALE GENOMIC DNA]</scope>
    <source>
        <strain evidence="2 3">GAS138</strain>
    </source>
</reference>
<dbReference type="GO" id="GO:0004222">
    <property type="term" value="F:metalloendopeptidase activity"/>
    <property type="evidence" value="ECO:0007669"/>
    <property type="project" value="TreeGrafter"/>
</dbReference>
<sequence length="347" mass="37582">MNSPEGARTWPRWRGLAWVLLAIWILAATTAPAPAAESEAPLRLGLPVNCRLGEDCFVQQMPDIDPSEQALDPLCGRATYQGHDGWDIRVRSLKDVDRPSPVIAIAEGTVARTRDGVPDRIYDRVQDGDLKGKECGNGVVVEHAGGLVSQYCHLKEGSIAVRPGTRVGKGDSLGSIGASGLAEFPHVHLSVRRDGQRLEPLTGRLLDAAGEQCGDTTRSLFEPSVRDALTRSTSAILLIGLTNAPPESSSLVRSGDPPVPTISEPVIAWVWAINVEPESLFRMRLVDPDRKTILNFETKSLEGRKATYVAYVGGKHALREGSYRLQVDLVSDGQNVRSTVRSIFIGP</sequence>
<accession>A0A1M5R4F5</accession>
<evidence type="ECO:0000313" key="3">
    <source>
        <dbReference type="Proteomes" id="UP000189796"/>
    </source>
</evidence>
<dbReference type="AlphaFoldDB" id="A0A1M5R4F5"/>
<dbReference type="CDD" id="cd12797">
    <property type="entry name" value="M23_peptidase"/>
    <property type="match status" value="1"/>
</dbReference>
<dbReference type="EMBL" id="LT670817">
    <property type="protein sequence ID" value="SHH21274.1"/>
    <property type="molecule type" value="Genomic_DNA"/>
</dbReference>
<dbReference type="Gene3D" id="2.70.70.10">
    <property type="entry name" value="Glucose Permease (Domain IIA)"/>
    <property type="match status" value="1"/>
</dbReference>
<dbReference type="Proteomes" id="UP000189796">
    <property type="component" value="Chromosome I"/>
</dbReference>
<dbReference type="PANTHER" id="PTHR21666">
    <property type="entry name" value="PEPTIDASE-RELATED"/>
    <property type="match status" value="1"/>
</dbReference>
<dbReference type="InterPro" id="IPR050570">
    <property type="entry name" value="Cell_wall_metabolism_enzyme"/>
</dbReference>
<organism evidence="2 3">
    <name type="scientific">Bradyrhizobium erythrophlei</name>
    <dbReference type="NCBI Taxonomy" id="1437360"/>
    <lineage>
        <taxon>Bacteria</taxon>
        <taxon>Pseudomonadati</taxon>
        <taxon>Pseudomonadota</taxon>
        <taxon>Alphaproteobacteria</taxon>
        <taxon>Hyphomicrobiales</taxon>
        <taxon>Nitrobacteraceae</taxon>
        <taxon>Bradyrhizobium</taxon>
    </lineage>
</organism>
<name>A0A1M5R4F5_9BRAD</name>
<evidence type="ECO:0000313" key="2">
    <source>
        <dbReference type="EMBL" id="SHH21274.1"/>
    </source>
</evidence>
<dbReference type="OrthoDB" id="5489603at2"/>
<dbReference type="InterPro" id="IPR016047">
    <property type="entry name" value="M23ase_b-sheet_dom"/>
</dbReference>
<dbReference type="InterPro" id="IPR011055">
    <property type="entry name" value="Dup_hybrid_motif"/>
</dbReference>
<gene>
    <name evidence="2" type="ORF">SAMN05443248_4081</name>
</gene>
<protein>
    <submittedName>
        <fullName evidence="2">Peptidase family M23</fullName>
    </submittedName>
</protein>
<proteinExistence type="predicted"/>
<dbReference type="Pfam" id="PF01551">
    <property type="entry name" value="Peptidase_M23"/>
    <property type="match status" value="1"/>
</dbReference>
<feature type="domain" description="M23ase beta-sheet core" evidence="1">
    <location>
        <begin position="83"/>
        <end position="200"/>
    </location>
</feature>
<evidence type="ECO:0000259" key="1">
    <source>
        <dbReference type="Pfam" id="PF01551"/>
    </source>
</evidence>